<accession>A0ABX7MEY0</accession>
<organism evidence="2 3">
    <name type="scientific">Niveibacterium microcysteis</name>
    <dbReference type="NCBI Taxonomy" id="2811415"/>
    <lineage>
        <taxon>Bacteria</taxon>
        <taxon>Pseudomonadati</taxon>
        <taxon>Pseudomonadota</taxon>
        <taxon>Betaproteobacteria</taxon>
        <taxon>Rhodocyclales</taxon>
        <taxon>Rhodocyclaceae</taxon>
        <taxon>Niveibacterium</taxon>
    </lineage>
</organism>
<keyword evidence="3" id="KW-1185">Reference proteome</keyword>
<dbReference type="Proteomes" id="UP000663570">
    <property type="component" value="Chromosome"/>
</dbReference>
<evidence type="ECO:0000313" key="3">
    <source>
        <dbReference type="Proteomes" id="UP000663570"/>
    </source>
</evidence>
<dbReference type="InterPro" id="IPR046732">
    <property type="entry name" value="DUF6624"/>
</dbReference>
<name>A0ABX7MEY0_9RHOO</name>
<dbReference type="Pfam" id="PF20329">
    <property type="entry name" value="DUF6624"/>
    <property type="match status" value="1"/>
</dbReference>
<keyword evidence="1" id="KW-0732">Signal</keyword>
<evidence type="ECO:0000256" key="1">
    <source>
        <dbReference type="SAM" id="SignalP"/>
    </source>
</evidence>
<gene>
    <name evidence="2" type="ORF">JY500_07680</name>
</gene>
<evidence type="ECO:0000313" key="2">
    <source>
        <dbReference type="EMBL" id="QSI78482.1"/>
    </source>
</evidence>
<feature type="signal peptide" evidence="1">
    <location>
        <begin position="1"/>
        <end position="22"/>
    </location>
</feature>
<feature type="chain" id="PRO_5045541013" evidence="1">
    <location>
        <begin position="23"/>
        <end position="232"/>
    </location>
</feature>
<dbReference type="RefSeq" id="WP_206255841.1">
    <property type="nucleotide sequence ID" value="NZ_CP071060.1"/>
</dbReference>
<proteinExistence type="predicted"/>
<dbReference type="EMBL" id="CP071060">
    <property type="protein sequence ID" value="QSI78482.1"/>
    <property type="molecule type" value="Genomic_DNA"/>
</dbReference>
<protein>
    <submittedName>
        <fullName evidence="2">Uncharacterized protein</fullName>
    </submittedName>
</protein>
<sequence>MRQLRLGVILSAALAWAPLATARADFDEAALFKACPGVAAFYAKQSAEKEPAPVVATDKARQAALLERVAEDQALRDELVRDMSNAEAISKVKEVDARNLAWLKADVERRGFPARAEVGDDGIRAAWLLIQHADTDRAFQKKALEAFLAEPERYGVRKDDIALLTDRTLVGEGKLQRYGSQFDDKDGRLVLQPVEAPESLESRRAAMGLPSMADYACMMQTMYRREVELTPR</sequence>
<reference evidence="2 3" key="1">
    <citation type="submission" date="2021-02" db="EMBL/GenBank/DDBJ databases">
        <title>Niveibacterium changnyeongensis HC41.</title>
        <authorList>
            <person name="Kang M."/>
        </authorList>
    </citation>
    <scope>NUCLEOTIDE SEQUENCE [LARGE SCALE GENOMIC DNA]</scope>
    <source>
        <strain evidence="2 3">HC41</strain>
    </source>
</reference>